<proteinExistence type="predicted"/>
<dbReference type="AlphaFoldDB" id="A0AA36D6W0"/>
<dbReference type="Pfam" id="PF01549">
    <property type="entry name" value="ShK"/>
    <property type="match status" value="2"/>
</dbReference>
<evidence type="ECO:0000259" key="3">
    <source>
        <dbReference type="PROSITE" id="PS51670"/>
    </source>
</evidence>
<reference evidence="4" key="1">
    <citation type="submission" date="2023-06" db="EMBL/GenBank/DDBJ databases">
        <authorList>
            <person name="Delattre M."/>
        </authorList>
    </citation>
    <scope>NUCLEOTIDE SEQUENCE</scope>
    <source>
        <strain evidence="4">AF72</strain>
    </source>
</reference>
<comment type="caution">
    <text evidence="1">Lacks conserved residue(s) required for the propagation of feature annotation.</text>
</comment>
<keyword evidence="2" id="KW-0732">Signal</keyword>
<keyword evidence="5" id="KW-1185">Reference proteome</keyword>
<comment type="caution">
    <text evidence="4">The sequence shown here is derived from an EMBL/GenBank/DDBJ whole genome shotgun (WGS) entry which is preliminary data.</text>
</comment>
<name>A0AA36D6W0_9BILA</name>
<accession>A0AA36D6W0</accession>
<dbReference type="Proteomes" id="UP001177023">
    <property type="component" value="Unassembled WGS sequence"/>
</dbReference>
<dbReference type="Gene3D" id="1.10.10.1940">
    <property type="match status" value="1"/>
</dbReference>
<organism evidence="4 5">
    <name type="scientific">Mesorhabditis spiculigera</name>
    <dbReference type="NCBI Taxonomy" id="96644"/>
    <lineage>
        <taxon>Eukaryota</taxon>
        <taxon>Metazoa</taxon>
        <taxon>Ecdysozoa</taxon>
        <taxon>Nematoda</taxon>
        <taxon>Chromadorea</taxon>
        <taxon>Rhabditida</taxon>
        <taxon>Rhabditina</taxon>
        <taxon>Rhabditomorpha</taxon>
        <taxon>Rhabditoidea</taxon>
        <taxon>Rhabditidae</taxon>
        <taxon>Mesorhabditinae</taxon>
        <taxon>Mesorhabditis</taxon>
    </lineage>
</organism>
<feature type="signal peptide" evidence="2">
    <location>
        <begin position="1"/>
        <end position="19"/>
    </location>
</feature>
<gene>
    <name evidence="4" type="ORF">MSPICULIGERA_LOCUS18981</name>
</gene>
<sequence>MAPNSLYFGLLCVFTTTLATSTCPDLATMCANNKNVCTSAKFGGFMKYAQLIFRALLGSYRGCADDATADCSNTANCTSSDQETRFEMVVKCPKTCGFCQNGVMMAKILNKKKRSGGNN</sequence>
<evidence type="ECO:0000256" key="1">
    <source>
        <dbReference type="PROSITE-ProRule" id="PRU01005"/>
    </source>
</evidence>
<evidence type="ECO:0000256" key="2">
    <source>
        <dbReference type="SAM" id="SignalP"/>
    </source>
</evidence>
<evidence type="ECO:0000313" key="5">
    <source>
        <dbReference type="Proteomes" id="UP001177023"/>
    </source>
</evidence>
<dbReference type="EMBL" id="CATQJA010002662">
    <property type="protein sequence ID" value="CAJ0580799.1"/>
    <property type="molecule type" value="Genomic_DNA"/>
</dbReference>
<protein>
    <recommendedName>
        <fullName evidence="3">ShKT domain-containing protein</fullName>
    </recommendedName>
</protein>
<dbReference type="InterPro" id="IPR003582">
    <property type="entry name" value="ShKT_dom"/>
</dbReference>
<feature type="non-terminal residue" evidence="4">
    <location>
        <position position="119"/>
    </location>
</feature>
<feature type="chain" id="PRO_5041470843" description="ShKT domain-containing protein" evidence="2">
    <location>
        <begin position="20"/>
        <end position="119"/>
    </location>
</feature>
<dbReference type="PROSITE" id="PS51670">
    <property type="entry name" value="SHKT"/>
    <property type="match status" value="1"/>
</dbReference>
<evidence type="ECO:0000313" key="4">
    <source>
        <dbReference type="EMBL" id="CAJ0580799.1"/>
    </source>
</evidence>
<feature type="domain" description="ShKT" evidence="3">
    <location>
        <begin position="63"/>
        <end position="99"/>
    </location>
</feature>